<evidence type="ECO:0000259" key="6">
    <source>
        <dbReference type="Pfam" id="PF03775"/>
    </source>
</evidence>
<dbReference type="Pfam" id="PF03775">
    <property type="entry name" value="MinC_C"/>
    <property type="match status" value="1"/>
</dbReference>
<dbReference type="InterPro" id="IPR005526">
    <property type="entry name" value="Septum_form_inhib_MinC_C"/>
</dbReference>
<protein>
    <submittedName>
        <fullName evidence="7">Septum site-determining protein MinC</fullName>
    </submittedName>
</protein>
<keyword evidence="2" id="KW-0132">Cell division</keyword>
<proteinExistence type="inferred from homology"/>
<dbReference type="SUPFAM" id="SSF63848">
    <property type="entry name" value="Cell-division inhibitor MinC, C-terminal domain"/>
    <property type="match status" value="1"/>
</dbReference>
<dbReference type="OrthoDB" id="5323841at2"/>
<dbReference type="GO" id="GO:0000902">
    <property type="term" value="P:cell morphogenesis"/>
    <property type="evidence" value="ECO:0007669"/>
    <property type="project" value="InterPro"/>
</dbReference>
<evidence type="ECO:0000256" key="5">
    <source>
        <dbReference type="ARBA" id="ARBA00025606"/>
    </source>
</evidence>
<dbReference type="AlphaFoldDB" id="A0A3D8IAE6"/>
<comment type="caution">
    <text evidence="7">The sequence shown here is derived from an EMBL/GenBank/DDBJ whole genome shotgun (WGS) entry which is preliminary data.</text>
</comment>
<keyword evidence="3" id="KW-0717">Septation</keyword>
<gene>
    <name evidence="7" type="ORF">CQA43_07355</name>
</gene>
<name>A0A3D8IAE6_9HELI</name>
<sequence length="212" mass="24146">MVKARQKNFRAFIFTQGEEQETIAYIEKNFILLKDFLMIFTYPIKTIDSTALYDYLISKNLNFIESLNTKKGETCGQIQLSLENTIHSMIPPNTAKNIESGVKSQETEVKNAPKPTLVFHRTIRSGEEIITQGDLTIFGRINSGAHIQSEGNVQIFGKISGNIFCNGDYMILGKVGEGNVLFHGEILDKELLQYNQNKIYKKQDEIMIEELR</sequence>
<keyword evidence="8" id="KW-1185">Reference proteome</keyword>
<dbReference type="RefSeq" id="WP_115551965.1">
    <property type="nucleotide sequence ID" value="NZ_CAOOSM010000012.1"/>
</dbReference>
<evidence type="ECO:0000256" key="4">
    <source>
        <dbReference type="ARBA" id="ARBA00023306"/>
    </source>
</evidence>
<comment type="similarity">
    <text evidence="1">Belongs to the MinC family.</text>
</comment>
<keyword evidence="4" id="KW-0131">Cell cycle</keyword>
<dbReference type="Gene3D" id="2.160.20.70">
    <property type="match status" value="1"/>
</dbReference>
<accession>A0A3D8IAE6</accession>
<evidence type="ECO:0000313" key="7">
    <source>
        <dbReference type="EMBL" id="RDU62122.1"/>
    </source>
</evidence>
<reference evidence="7 8" key="1">
    <citation type="submission" date="2018-04" db="EMBL/GenBank/DDBJ databases">
        <title>Novel Campyloabacter and Helicobacter Species and Strains.</title>
        <authorList>
            <person name="Mannion A.J."/>
            <person name="Shen Z."/>
            <person name="Fox J.G."/>
        </authorList>
    </citation>
    <scope>NUCLEOTIDE SEQUENCE [LARGE SCALE GENOMIC DNA]</scope>
    <source>
        <strain evidence="7 8">MIT 99-5101</strain>
    </source>
</reference>
<dbReference type="GO" id="GO:1901891">
    <property type="term" value="P:regulation of cell septum assembly"/>
    <property type="evidence" value="ECO:0007669"/>
    <property type="project" value="InterPro"/>
</dbReference>
<evidence type="ECO:0000256" key="2">
    <source>
        <dbReference type="ARBA" id="ARBA00022618"/>
    </source>
</evidence>
<feature type="domain" description="Septum formation inhibitor MinC C-terminal" evidence="6">
    <location>
        <begin position="119"/>
        <end position="164"/>
    </location>
</feature>
<dbReference type="GeneID" id="82536098"/>
<dbReference type="Proteomes" id="UP000256650">
    <property type="component" value="Unassembled WGS sequence"/>
</dbReference>
<comment type="function">
    <text evidence="5">Cell division inhibitor that blocks the formation of polar Z ring septums. Rapidly oscillates between the poles of the cell to destabilize FtsZ filaments that have formed before they mature into polar Z rings. Prevents FtsZ polymerization.</text>
</comment>
<dbReference type="InterPro" id="IPR016098">
    <property type="entry name" value="CAP/MinC_C"/>
</dbReference>
<dbReference type="PANTHER" id="PTHR34108:SF1">
    <property type="entry name" value="SEPTUM SITE-DETERMINING PROTEIN MINC"/>
    <property type="match status" value="1"/>
</dbReference>
<evidence type="ECO:0000256" key="1">
    <source>
        <dbReference type="ARBA" id="ARBA00006291"/>
    </source>
</evidence>
<organism evidence="7 8">
    <name type="scientific">Helicobacter ganmani</name>
    <dbReference type="NCBI Taxonomy" id="60246"/>
    <lineage>
        <taxon>Bacteria</taxon>
        <taxon>Pseudomonadati</taxon>
        <taxon>Campylobacterota</taxon>
        <taxon>Epsilonproteobacteria</taxon>
        <taxon>Campylobacterales</taxon>
        <taxon>Helicobacteraceae</taxon>
        <taxon>Helicobacter</taxon>
    </lineage>
</organism>
<dbReference type="PANTHER" id="PTHR34108">
    <property type="entry name" value="SEPTUM SITE-DETERMINING PROTEIN MINC"/>
    <property type="match status" value="1"/>
</dbReference>
<dbReference type="EMBL" id="NXLS01000008">
    <property type="protein sequence ID" value="RDU62122.1"/>
    <property type="molecule type" value="Genomic_DNA"/>
</dbReference>
<evidence type="ECO:0000313" key="8">
    <source>
        <dbReference type="Proteomes" id="UP000256650"/>
    </source>
</evidence>
<dbReference type="GO" id="GO:0000917">
    <property type="term" value="P:division septum assembly"/>
    <property type="evidence" value="ECO:0007669"/>
    <property type="project" value="UniProtKB-KW"/>
</dbReference>
<dbReference type="InterPro" id="IPR036145">
    <property type="entry name" value="MinC_C_sf"/>
</dbReference>
<evidence type="ECO:0000256" key="3">
    <source>
        <dbReference type="ARBA" id="ARBA00023210"/>
    </source>
</evidence>
<dbReference type="InterPro" id="IPR013033">
    <property type="entry name" value="MinC"/>
</dbReference>